<dbReference type="GO" id="GO:0004715">
    <property type="term" value="F:non-membrane spanning protein tyrosine kinase activity"/>
    <property type="evidence" value="ECO:0007669"/>
    <property type="project" value="UniProtKB-EC"/>
</dbReference>
<dbReference type="EC" id="2.7.10.2" evidence="12"/>
<gene>
    <name evidence="16" type="primary">LOC103186306</name>
</gene>
<dbReference type="SUPFAM" id="SSF50044">
    <property type="entry name" value="SH3-domain"/>
    <property type="match status" value="1"/>
</dbReference>
<comment type="similarity">
    <text evidence="12">Belongs to the protein kinase superfamily. Tyr protein kinase family.</text>
</comment>
<dbReference type="PRINTS" id="PR00452">
    <property type="entry name" value="SH3DOMAIN"/>
</dbReference>
<dbReference type="SUPFAM" id="SSF56112">
    <property type="entry name" value="Protein kinase-like (PK-like)"/>
    <property type="match status" value="1"/>
</dbReference>
<dbReference type="Pfam" id="PF07714">
    <property type="entry name" value="PK_Tyr_Ser-Thr"/>
    <property type="match status" value="1"/>
</dbReference>
<keyword evidence="17" id="KW-1185">Reference proteome</keyword>
<evidence type="ECO:0000256" key="4">
    <source>
        <dbReference type="ARBA" id="ARBA00022777"/>
    </source>
</evidence>
<dbReference type="InterPro" id="IPR036028">
    <property type="entry name" value="SH3-like_dom_sf"/>
</dbReference>
<dbReference type="Pfam" id="PF14604">
    <property type="entry name" value="SH3_9"/>
    <property type="match status" value="1"/>
</dbReference>
<dbReference type="InterPro" id="IPR017441">
    <property type="entry name" value="Protein_kinase_ATP_BS"/>
</dbReference>
<dbReference type="GeneTree" id="ENSGT00940000161518"/>
<evidence type="ECO:0000256" key="12">
    <source>
        <dbReference type="RuleBase" id="RU362096"/>
    </source>
</evidence>
<keyword evidence="1 10" id="KW-0728">SH3 domain</keyword>
<dbReference type="PROSITE" id="PS50002">
    <property type="entry name" value="SH3"/>
    <property type="match status" value="1"/>
</dbReference>
<dbReference type="Gene3D" id="3.30.505.10">
    <property type="entry name" value="SH2 domain"/>
    <property type="match status" value="1"/>
</dbReference>
<dbReference type="GO" id="GO:0005524">
    <property type="term" value="F:ATP binding"/>
    <property type="evidence" value="ECO:0007669"/>
    <property type="project" value="UniProtKB-UniRule"/>
</dbReference>
<dbReference type="FunFam" id="1.10.510.10:FF:000554">
    <property type="entry name" value="Predicted protein"/>
    <property type="match status" value="1"/>
</dbReference>
<feature type="domain" description="SH3" evidence="14">
    <location>
        <begin position="14"/>
        <end position="76"/>
    </location>
</feature>
<name>A0A4W3K3L0_CALMI</name>
<dbReference type="PANTHER" id="PTHR24418">
    <property type="entry name" value="TYROSINE-PROTEIN KINASE"/>
    <property type="match status" value="1"/>
</dbReference>
<evidence type="ECO:0000259" key="13">
    <source>
        <dbReference type="PROSITE" id="PS50001"/>
    </source>
</evidence>
<evidence type="ECO:0000256" key="2">
    <source>
        <dbReference type="ARBA" id="ARBA00022679"/>
    </source>
</evidence>
<feature type="domain" description="Protein kinase" evidence="15">
    <location>
        <begin position="191"/>
        <end position="450"/>
    </location>
</feature>
<dbReference type="SMART" id="SM00326">
    <property type="entry name" value="SH3"/>
    <property type="match status" value="1"/>
</dbReference>
<dbReference type="InterPro" id="IPR036860">
    <property type="entry name" value="SH2_dom_sf"/>
</dbReference>
<dbReference type="Ensembl" id="ENSCMIT00000039115.1">
    <property type="protein sequence ID" value="ENSCMIP00000038565.1"/>
    <property type="gene ID" value="ENSCMIG00000016175.1"/>
</dbReference>
<accession>A0A4W3K3L0</accession>
<evidence type="ECO:0000256" key="6">
    <source>
        <dbReference type="ARBA" id="ARBA00022999"/>
    </source>
</evidence>
<keyword evidence="7 12" id="KW-0829">Tyrosine-protein kinase</keyword>
<proteinExistence type="inferred from homology"/>
<evidence type="ECO:0000256" key="9">
    <source>
        <dbReference type="PROSITE-ProRule" id="PRU00191"/>
    </source>
</evidence>
<dbReference type="SMART" id="SM00219">
    <property type="entry name" value="TyrKc"/>
    <property type="match status" value="1"/>
</dbReference>
<keyword evidence="4 12" id="KW-0418">Kinase</keyword>
<dbReference type="InterPro" id="IPR000719">
    <property type="entry name" value="Prot_kinase_dom"/>
</dbReference>
<evidence type="ECO:0000256" key="8">
    <source>
        <dbReference type="ARBA" id="ARBA00051245"/>
    </source>
</evidence>
<dbReference type="PROSITE" id="PS00107">
    <property type="entry name" value="PROTEIN_KINASE_ATP"/>
    <property type="match status" value="1"/>
</dbReference>
<dbReference type="Gene3D" id="2.30.30.40">
    <property type="entry name" value="SH3 Domains"/>
    <property type="match status" value="1"/>
</dbReference>
<evidence type="ECO:0000313" key="17">
    <source>
        <dbReference type="Proteomes" id="UP000314986"/>
    </source>
</evidence>
<feature type="binding site" evidence="11">
    <location>
        <position position="218"/>
    </location>
    <ligand>
        <name>ATP</name>
        <dbReference type="ChEBI" id="CHEBI:30616"/>
    </ligand>
</feature>
<dbReference type="InterPro" id="IPR001245">
    <property type="entry name" value="Ser-Thr/Tyr_kinase_cat_dom"/>
</dbReference>
<evidence type="ECO:0000256" key="1">
    <source>
        <dbReference type="ARBA" id="ARBA00022443"/>
    </source>
</evidence>
<reference evidence="16" key="5">
    <citation type="submission" date="2025-09" db="UniProtKB">
        <authorList>
            <consortium name="Ensembl"/>
        </authorList>
    </citation>
    <scope>IDENTIFICATION</scope>
</reference>
<keyword evidence="5 11" id="KW-0067">ATP-binding</keyword>
<dbReference type="PROSITE" id="PS50011">
    <property type="entry name" value="PROTEIN_KINASE_DOM"/>
    <property type="match status" value="1"/>
</dbReference>
<evidence type="ECO:0000256" key="3">
    <source>
        <dbReference type="ARBA" id="ARBA00022741"/>
    </source>
</evidence>
<dbReference type="InterPro" id="IPR000980">
    <property type="entry name" value="SH2"/>
</dbReference>
<sequence>MEHLSRREDVPSAPLPSLFVALYDFEARSVAELTVAKGETLRVLQDEGDYVLASKVVEDAQRKGLVPSTYVAQLEESLTNQQWYFGDISRTNAEKLLLSPENATGSFLIRKSQNSQNDYTISVRSNTVHHFRIFLGSNGSFFLHKDQTFPTLDKLLQFYKTNYKLLGFPLTKPCAKAAPETDEWETPREEFTLLKKLGEGHFGEVWEGMWKDKRVAIKTLKTDDMKQEDFAKEIQAMKSIKHPKLMQLYAICSIGEPVYIVVELMTKGNLLDYLQGAEGKTLTMMHFLYIASQVADGMAYLEELKFAHRDLAARNILVGEQLVCKVADFGLTRLIRDDMYQLNVATRIPIKWTAPEVSNFQRYSIKSDVWSFGILLYEIVTKGKAPYEGMTNKDVVEKVNNGYRLPCPNGCSKDVYAIMLRCWNISEENRPTFIDLKNELDVLYSEHYYQS</sequence>
<dbReference type="FunFam" id="3.30.200.20:FF:000053">
    <property type="entry name" value="Tyrosine-protein kinase"/>
    <property type="match status" value="1"/>
</dbReference>
<dbReference type="InterPro" id="IPR050198">
    <property type="entry name" value="Non-receptor_tyrosine_kinases"/>
</dbReference>
<dbReference type="InterPro" id="IPR020635">
    <property type="entry name" value="Tyr_kinase_cat_dom"/>
</dbReference>
<evidence type="ECO:0000256" key="5">
    <source>
        <dbReference type="ARBA" id="ARBA00022840"/>
    </source>
</evidence>
<dbReference type="InterPro" id="IPR011009">
    <property type="entry name" value="Kinase-like_dom_sf"/>
</dbReference>
<keyword evidence="6 9" id="KW-0727">SH2 domain</keyword>
<keyword evidence="2 12" id="KW-0808">Transferase</keyword>
<comment type="catalytic activity">
    <reaction evidence="8 12">
        <text>L-tyrosyl-[protein] + ATP = O-phospho-L-tyrosyl-[protein] + ADP + H(+)</text>
        <dbReference type="Rhea" id="RHEA:10596"/>
        <dbReference type="Rhea" id="RHEA-COMP:10136"/>
        <dbReference type="Rhea" id="RHEA-COMP:20101"/>
        <dbReference type="ChEBI" id="CHEBI:15378"/>
        <dbReference type="ChEBI" id="CHEBI:30616"/>
        <dbReference type="ChEBI" id="CHEBI:46858"/>
        <dbReference type="ChEBI" id="CHEBI:61978"/>
        <dbReference type="ChEBI" id="CHEBI:456216"/>
        <dbReference type="EC" id="2.7.10.2"/>
    </reaction>
</comment>
<dbReference type="SMART" id="SM00252">
    <property type="entry name" value="SH2"/>
    <property type="match status" value="1"/>
</dbReference>
<dbReference type="InterPro" id="IPR001452">
    <property type="entry name" value="SH3_domain"/>
</dbReference>
<dbReference type="AlphaFoldDB" id="A0A4W3K3L0"/>
<evidence type="ECO:0000313" key="16">
    <source>
        <dbReference type="Ensembl" id="ENSCMIP00000038565.1"/>
    </source>
</evidence>
<reference evidence="17" key="2">
    <citation type="journal article" date="2007" name="PLoS Biol.">
        <title>Survey sequencing and comparative analysis of the elephant shark (Callorhinchus milii) genome.</title>
        <authorList>
            <person name="Venkatesh B."/>
            <person name="Kirkness E.F."/>
            <person name="Loh Y.H."/>
            <person name="Halpern A.L."/>
            <person name="Lee A.P."/>
            <person name="Johnson J."/>
            <person name="Dandona N."/>
            <person name="Viswanathan L.D."/>
            <person name="Tay A."/>
            <person name="Venter J.C."/>
            <person name="Strausberg R.L."/>
            <person name="Brenner S."/>
        </authorList>
    </citation>
    <scope>NUCLEOTIDE SEQUENCE [LARGE SCALE GENOMIC DNA]</scope>
</reference>
<evidence type="ECO:0000256" key="10">
    <source>
        <dbReference type="PROSITE-ProRule" id="PRU00192"/>
    </source>
</evidence>
<dbReference type="PRINTS" id="PR00109">
    <property type="entry name" value="TYRKINASE"/>
</dbReference>
<reference evidence="16" key="4">
    <citation type="submission" date="2025-08" db="UniProtKB">
        <authorList>
            <consortium name="Ensembl"/>
        </authorList>
    </citation>
    <scope>IDENTIFICATION</scope>
</reference>
<dbReference type="Proteomes" id="UP000314986">
    <property type="component" value="Unassembled WGS sequence"/>
</dbReference>
<dbReference type="SUPFAM" id="SSF55550">
    <property type="entry name" value="SH2 domain"/>
    <property type="match status" value="1"/>
</dbReference>
<evidence type="ECO:0000256" key="11">
    <source>
        <dbReference type="PROSITE-ProRule" id="PRU10141"/>
    </source>
</evidence>
<dbReference type="Gene3D" id="1.10.510.10">
    <property type="entry name" value="Transferase(Phosphotransferase) domain 1"/>
    <property type="match status" value="1"/>
</dbReference>
<dbReference type="STRING" id="7868.ENSCMIP00000038565"/>
<reference evidence="17" key="3">
    <citation type="journal article" date="2014" name="Nature">
        <title>Elephant shark genome provides unique insights into gnathostome evolution.</title>
        <authorList>
            <consortium name="International Elephant Shark Genome Sequencing Consortium"/>
            <person name="Venkatesh B."/>
            <person name="Lee A.P."/>
            <person name="Ravi V."/>
            <person name="Maurya A.K."/>
            <person name="Lian M.M."/>
            <person name="Swann J.B."/>
            <person name="Ohta Y."/>
            <person name="Flajnik M.F."/>
            <person name="Sutoh Y."/>
            <person name="Kasahara M."/>
            <person name="Hoon S."/>
            <person name="Gangu V."/>
            <person name="Roy S.W."/>
            <person name="Irimia M."/>
            <person name="Korzh V."/>
            <person name="Kondrychyn I."/>
            <person name="Lim Z.W."/>
            <person name="Tay B.H."/>
            <person name="Tohari S."/>
            <person name="Kong K.W."/>
            <person name="Ho S."/>
            <person name="Lorente-Galdos B."/>
            <person name="Quilez J."/>
            <person name="Marques-Bonet T."/>
            <person name="Raney B.J."/>
            <person name="Ingham P.W."/>
            <person name="Tay A."/>
            <person name="Hillier L.W."/>
            <person name="Minx P."/>
            <person name="Boehm T."/>
            <person name="Wilson R.K."/>
            <person name="Brenner S."/>
            <person name="Warren W.C."/>
        </authorList>
    </citation>
    <scope>NUCLEOTIDE SEQUENCE [LARGE SCALE GENOMIC DNA]</scope>
</reference>
<dbReference type="PROSITE" id="PS50001">
    <property type="entry name" value="SH2"/>
    <property type="match status" value="1"/>
</dbReference>
<reference evidence="17" key="1">
    <citation type="journal article" date="2006" name="Science">
        <title>Ancient noncoding elements conserved in the human genome.</title>
        <authorList>
            <person name="Venkatesh B."/>
            <person name="Kirkness E.F."/>
            <person name="Loh Y.H."/>
            <person name="Halpern A.L."/>
            <person name="Lee A.P."/>
            <person name="Johnson J."/>
            <person name="Dandona N."/>
            <person name="Viswanathan L.D."/>
            <person name="Tay A."/>
            <person name="Venter J.C."/>
            <person name="Strausberg R.L."/>
            <person name="Brenner S."/>
        </authorList>
    </citation>
    <scope>NUCLEOTIDE SEQUENCE [LARGE SCALE GENOMIC DNA]</scope>
</reference>
<protein>
    <recommendedName>
        <fullName evidence="12">Tyrosine-protein kinase</fullName>
        <ecNumber evidence="12">2.7.10.2</ecNumber>
    </recommendedName>
</protein>
<dbReference type="Pfam" id="PF00017">
    <property type="entry name" value="SH2"/>
    <property type="match status" value="1"/>
</dbReference>
<dbReference type="PRINTS" id="PR00401">
    <property type="entry name" value="SH2DOMAIN"/>
</dbReference>
<dbReference type="OMA" id="DQPWYFS"/>
<evidence type="ECO:0000259" key="15">
    <source>
        <dbReference type="PROSITE" id="PS50011"/>
    </source>
</evidence>
<evidence type="ECO:0000259" key="14">
    <source>
        <dbReference type="PROSITE" id="PS50002"/>
    </source>
</evidence>
<dbReference type="InParanoid" id="A0A4W3K3L0"/>
<evidence type="ECO:0000256" key="7">
    <source>
        <dbReference type="ARBA" id="ARBA00023137"/>
    </source>
</evidence>
<feature type="domain" description="SH2" evidence="13">
    <location>
        <begin position="83"/>
        <end position="174"/>
    </location>
</feature>
<keyword evidence="3 11" id="KW-0547">Nucleotide-binding</keyword>
<organism evidence="16 17">
    <name type="scientific">Callorhinchus milii</name>
    <name type="common">Ghost shark</name>
    <dbReference type="NCBI Taxonomy" id="7868"/>
    <lineage>
        <taxon>Eukaryota</taxon>
        <taxon>Metazoa</taxon>
        <taxon>Chordata</taxon>
        <taxon>Craniata</taxon>
        <taxon>Vertebrata</taxon>
        <taxon>Chondrichthyes</taxon>
        <taxon>Holocephali</taxon>
        <taxon>Chimaeriformes</taxon>
        <taxon>Callorhinchidae</taxon>
        <taxon>Callorhinchus</taxon>
    </lineage>
</organism>